<dbReference type="PANTHER" id="PTHR43756">
    <property type="entry name" value="CHOLINE MONOOXYGENASE, CHLOROPLASTIC"/>
    <property type="match status" value="1"/>
</dbReference>
<dbReference type="Gene3D" id="3.90.380.10">
    <property type="entry name" value="Naphthalene 1,2-dioxygenase Alpha Subunit, Chain A, domain 1"/>
    <property type="match status" value="1"/>
</dbReference>
<dbReference type="GO" id="GO:0051213">
    <property type="term" value="F:dioxygenase activity"/>
    <property type="evidence" value="ECO:0007669"/>
    <property type="project" value="UniProtKB-KW"/>
</dbReference>
<evidence type="ECO:0000256" key="2">
    <source>
        <dbReference type="ARBA" id="ARBA00022714"/>
    </source>
</evidence>
<evidence type="ECO:0000256" key="3">
    <source>
        <dbReference type="ARBA" id="ARBA00022723"/>
    </source>
</evidence>
<dbReference type="CDD" id="cd08881">
    <property type="entry name" value="RHO_alpha_C_NDO-like"/>
    <property type="match status" value="1"/>
</dbReference>
<keyword evidence="6" id="KW-0560">Oxidoreductase</keyword>
<keyword evidence="2" id="KW-0001">2Fe-2S</keyword>
<dbReference type="InterPro" id="IPR015879">
    <property type="entry name" value="Ring_hydroxy_dOase_asu_C_dom"/>
</dbReference>
<evidence type="ECO:0000256" key="10">
    <source>
        <dbReference type="SAM" id="MobiDB-lite"/>
    </source>
</evidence>
<dbReference type="EMBL" id="KM279943">
    <property type="protein sequence ID" value="AJE26252.1"/>
    <property type="molecule type" value="Genomic_DNA"/>
</dbReference>
<dbReference type="InterPro" id="IPR043266">
    <property type="entry name" value="RHO_NdoB-like_C"/>
</dbReference>
<dbReference type="SUPFAM" id="SSF55961">
    <property type="entry name" value="Bet v1-like"/>
    <property type="match status" value="1"/>
</dbReference>
<dbReference type="InterPro" id="IPR017941">
    <property type="entry name" value="Rieske_2Fe-2S"/>
</dbReference>
<dbReference type="InterPro" id="IPR001663">
    <property type="entry name" value="Rng_hydr_dOase-A"/>
</dbReference>
<keyword evidence="8" id="KW-0411">Iron-sulfur</keyword>
<keyword evidence="9" id="KW-0520">NAD</keyword>
<feature type="compositionally biased region" description="Basic and acidic residues" evidence="10">
    <location>
        <begin position="450"/>
        <end position="459"/>
    </location>
</feature>
<evidence type="ECO:0000256" key="1">
    <source>
        <dbReference type="ARBA" id="ARBA00008751"/>
    </source>
</evidence>
<dbReference type="AlphaFoldDB" id="A0A0B5CVN6"/>
<accession>A0A0B5CVN6</accession>
<dbReference type="SUPFAM" id="SSF50022">
    <property type="entry name" value="ISP domain"/>
    <property type="match status" value="1"/>
</dbReference>
<sequence>MSVTEEHQSQLSDKLRHNLEKGLHDVQAKWTVPTAFLNDPEVHDVERERVFGRSWVYLAHESEIAKPGDYVVRYIAEDQFIVTRGEDGNVRAHLNSCRHRGMQICRAEMGNASHFRCPYHGWTYNNGGKLVGVPAGKEGYDNKLEKADWNLRSIPQLDTYKGMIFGCLDPHAESLSDYLGDFKFYLDIVMDRSDAGMEVVGAPQRWIVDANWKLGSDNFVGDAYHTMMTHRSMVELGMAPPDPMFALYGEHVHTEHGHGIGIIGPPPGIPLPEFMGMPDNIIDEMKARLKPEQVEIFRPNNFIHGNVFPNLSIGNFMISKDHVSAPIAFLTLRLWHPLGPGKMEVYSFFLVEKDAPDWFKEEGYKTYLHTFGISGAFEQDDAENWRSITRVLAGQFARKGDLNYQMGRGALTPDPDWPGPGVAYPMDYAEANQRNFLEYWMELMLEDRPVSDKPSEAHRSPNGAQGKGKVEALAGTKETVEA</sequence>
<evidence type="ECO:0000256" key="8">
    <source>
        <dbReference type="ARBA" id="ARBA00023014"/>
    </source>
</evidence>
<evidence type="ECO:0000256" key="6">
    <source>
        <dbReference type="ARBA" id="ARBA00023002"/>
    </source>
</evidence>
<name>A0A0B5CVN6_9MICC</name>
<organism evidence="12">
    <name type="scientific">Arthrobacter sp. SA02</name>
    <dbReference type="NCBI Taxonomy" id="1178821"/>
    <lineage>
        <taxon>Bacteria</taxon>
        <taxon>Bacillati</taxon>
        <taxon>Actinomycetota</taxon>
        <taxon>Actinomycetes</taxon>
        <taxon>Micrococcales</taxon>
        <taxon>Micrococcaceae</taxon>
        <taxon>Arthrobacter</taxon>
    </lineage>
</organism>
<evidence type="ECO:0000256" key="5">
    <source>
        <dbReference type="ARBA" id="ARBA00022964"/>
    </source>
</evidence>
<evidence type="ECO:0000256" key="9">
    <source>
        <dbReference type="ARBA" id="ARBA00023027"/>
    </source>
</evidence>
<dbReference type="GO" id="GO:0051537">
    <property type="term" value="F:2 iron, 2 sulfur cluster binding"/>
    <property type="evidence" value="ECO:0007669"/>
    <property type="project" value="UniProtKB-KW"/>
</dbReference>
<protein>
    <submittedName>
        <fullName evidence="12">Ring hydroxylating dioxygenase large terminal subunit</fullName>
    </submittedName>
</protein>
<dbReference type="Gene3D" id="2.102.10.10">
    <property type="entry name" value="Rieske [2Fe-2S] iron-sulphur domain"/>
    <property type="match status" value="1"/>
</dbReference>
<dbReference type="Pfam" id="PF00848">
    <property type="entry name" value="Ring_hydroxyl_A"/>
    <property type="match status" value="1"/>
</dbReference>
<evidence type="ECO:0000313" key="12">
    <source>
        <dbReference type="EMBL" id="AJE26252.1"/>
    </source>
</evidence>
<keyword evidence="7" id="KW-0408">Iron</keyword>
<dbReference type="PANTHER" id="PTHR43756:SF1">
    <property type="entry name" value="3-PHENYLPROPIONATE_CINNAMIC ACID DIOXYGENASE SUBUNIT ALPHA"/>
    <property type="match status" value="1"/>
</dbReference>
<feature type="domain" description="Rieske" evidence="11">
    <location>
        <begin position="56"/>
        <end position="137"/>
    </location>
</feature>
<feature type="region of interest" description="Disordered" evidence="10">
    <location>
        <begin position="450"/>
        <end position="482"/>
    </location>
</feature>
<dbReference type="CDD" id="cd03535">
    <property type="entry name" value="Rieske_RO_Alpha_NDO"/>
    <property type="match status" value="1"/>
</dbReference>
<keyword evidence="3" id="KW-0479">Metal-binding</keyword>
<dbReference type="Pfam" id="PF00355">
    <property type="entry name" value="Rieske"/>
    <property type="match status" value="1"/>
</dbReference>
<keyword evidence="4" id="KW-0058">Aromatic hydrocarbons catabolism</keyword>
<dbReference type="PROSITE" id="PS51296">
    <property type="entry name" value="RIESKE"/>
    <property type="match status" value="1"/>
</dbReference>
<dbReference type="InterPro" id="IPR036922">
    <property type="entry name" value="Rieske_2Fe-2S_sf"/>
</dbReference>
<evidence type="ECO:0000256" key="7">
    <source>
        <dbReference type="ARBA" id="ARBA00023004"/>
    </source>
</evidence>
<dbReference type="GO" id="GO:0004497">
    <property type="term" value="F:monooxygenase activity"/>
    <property type="evidence" value="ECO:0007669"/>
    <property type="project" value="UniProtKB-ARBA"/>
</dbReference>
<keyword evidence="5 12" id="KW-0223">Dioxygenase</keyword>
<reference evidence="12" key="1">
    <citation type="submission" date="2014-08" db="EMBL/GenBank/DDBJ databases">
        <title>Effect of surfactant-modified cell surface hydrophobicity on 1-hydroxy-2-naphthoate dioxygenase gene expression during phenanthrene degradation by Arthrobacter sp. SA02.</title>
        <authorList>
            <person name="Li F."/>
        </authorList>
    </citation>
    <scope>NUCLEOTIDE SEQUENCE</scope>
    <source>
        <strain evidence="12">SA02</strain>
    </source>
</reference>
<proteinExistence type="inferred from homology"/>
<comment type="similarity">
    <text evidence="1">Belongs to the bacterial ring-hydroxylating dioxygenase alpha subunit family.</text>
</comment>
<dbReference type="InterPro" id="IPR043257">
    <property type="entry name" value="Rieske_N"/>
</dbReference>
<evidence type="ECO:0000259" key="11">
    <source>
        <dbReference type="PROSITE" id="PS51296"/>
    </source>
</evidence>
<dbReference type="PROSITE" id="PS00570">
    <property type="entry name" value="RING_HYDROXYL_ALPHA"/>
    <property type="match status" value="1"/>
</dbReference>
<evidence type="ECO:0000256" key="4">
    <source>
        <dbReference type="ARBA" id="ARBA00022797"/>
    </source>
</evidence>
<dbReference type="InterPro" id="IPR015881">
    <property type="entry name" value="ARHD_Rieske_2Fe_2S"/>
</dbReference>
<dbReference type="GO" id="GO:0016705">
    <property type="term" value="F:oxidoreductase activity, acting on paired donors, with incorporation or reduction of molecular oxygen"/>
    <property type="evidence" value="ECO:0007669"/>
    <property type="project" value="UniProtKB-ARBA"/>
</dbReference>
<dbReference type="GO" id="GO:0005506">
    <property type="term" value="F:iron ion binding"/>
    <property type="evidence" value="ECO:0007669"/>
    <property type="project" value="InterPro"/>
</dbReference>
<dbReference type="PRINTS" id="PR00090">
    <property type="entry name" value="RNGDIOXGNASE"/>
</dbReference>